<comment type="caution">
    <text evidence="2">The sequence shown here is derived from an EMBL/GenBank/DDBJ whole genome shotgun (WGS) entry which is preliminary data.</text>
</comment>
<gene>
    <name evidence="2" type="ORF">B4077_2692</name>
</gene>
<evidence type="ECO:0000313" key="3">
    <source>
        <dbReference type="Proteomes" id="UP000035214"/>
    </source>
</evidence>
<dbReference type="AlphaFoldDB" id="A0A0G8F822"/>
<accession>A0A0G8F822</accession>
<feature type="domain" description="DUF4180" evidence="1">
    <location>
        <begin position="10"/>
        <end position="118"/>
    </location>
</feature>
<sequence>MEIKKVVIDGINIAIIRNDKVLISDVQSALDTMATVQYEVDARHIIIHKSLISEDFFDLKTRLAGDILQKFINYKVKIAIVGDFSMYTSKSLKDFIYECNKGNDIFYLLTEQQAIEKLSTLKQ</sequence>
<name>A0A0G8F822_BACCE</name>
<dbReference type="Pfam" id="PF13788">
    <property type="entry name" value="DUF4180"/>
    <property type="match status" value="1"/>
</dbReference>
<dbReference type="EMBL" id="LCYI01000010">
    <property type="protein sequence ID" value="KLA31932.1"/>
    <property type="molecule type" value="Genomic_DNA"/>
</dbReference>
<evidence type="ECO:0000313" key="2">
    <source>
        <dbReference type="EMBL" id="KLA31932.1"/>
    </source>
</evidence>
<dbReference type="InterPro" id="IPR025438">
    <property type="entry name" value="DUF4180"/>
</dbReference>
<dbReference type="Proteomes" id="UP000035214">
    <property type="component" value="Unassembled WGS sequence"/>
</dbReference>
<evidence type="ECO:0000259" key="1">
    <source>
        <dbReference type="Pfam" id="PF13788"/>
    </source>
</evidence>
<reference evidence="2 3" key="1">
    <citation type="submission" date="2015-04" db="EMBL/GenBank/DDBJ databases">
        <title>Draft Genome Sequences of Eight Spore-Forming Food Isolates of Bacillus cereus Genome sequencing.</title>
        <authorList>
            <person name="Krawcyk A.O."/>
            <person name="de Jong A."/>
            <person name="Eijlander R.T."/>
            <person name="Berendsen E.M."/>
            <person name="Holsappel S."/>
            <person name="Wells-Bennik M."/>
            <person name="Kuipers O.P."/>
        </authorList>
    </citation>
    <scope>NUCLEOTIDE SEQUENCE [LARGE SCALE GENOMIC DNA]</scope>
    <source>
        <strain evidence="2 3">B4077</strain>
    </source>
</reference>
<proteinExistence type="predicted"/>
<dbReference type="PATRIC" id="fig|1396.428.peg.377"/>
<dbReference type="RefSeq" id="WP_046954060.1">
    <property type="nucleotide sequence ID" value="NZ_LCYI01000010.1"/>
</dbReference>
<protein>
    <recommendedName>
        <fullName evidence="1">DUF4180 domain-containing protein</fullName>
    </recommendedName>
</protein>
<organism evidence="2 3">
    <name type="scientific">Bacillus cereus</name>
    <dbReference type="NCBI Taxonomy" id="1396"/>
    <lineage>
        <taxon>Bacteria</taxon>
        <taxon>Bacillati</taxon>
        <taxon>Bacillota</taxon>
        <taxon>Bacilli</taxon>
        <taxon>Bacillales</taxon>
        <taxon>Bacillaceae</taxon>
        <taxon>Bacillus</taxon>
        <taxon>Bacillus cereus group</taxon>
    </lineage>
</organism>